<evidence type="ECO:0000256" key="1">
    <source>
        <dbReference type="SAM" id="MobiDB-lite"/>
    </source>
</evidence>
<name>A0A0K9FB67_9BACI</name>
<proteinExistence type="predicted"/>
<feature type="compositionally biased region" description="Basic and acidic residues" evidence="1">
    <location>
        <begin position="32"/>
        <end position="67"/>
    </location>
</feature>
<organism evidence="2 3">
    <name type="scientific">Lysinibacillus xylanilyticus</name>
    <dbReference type="NCBI Taxonomy" id="582475"/>
    <lineage>
        <taxon>Bacteria</taxon>
        <taxon>Bacillati</taxon>
        <taxon>Bacillota</taxon>
        <taxon>Bacilli</taxon>
        <taxon>Bacillales</taxon>
        <taxon>Bacillaceae</taxon>
        <taxon>Lysinibacillus</taxon>
    </lineage>
</organism>
<sequence length="67" mass="7216">MLNGEEGKGFFGALGSALGSIPVVGKVKKAVKKENQKGQKETKESLKKSKEKAQEKVRQGLDKSQEA</sequence>
<evidence type="ECO:0000313" key="2">
    <source>
        <dbReference type="EMBL" id="KMY31472.1"/>
    </source>
</evidence>
<accession>A0A0K9FB67</accession>
<gene>
    <name evidence="2" type="ORF">ACZ11_04330</name>
</gene>
<dbReference type="AlphaFoldDB" id="A0A0K9FB67"/>
<evidence type="ECO:0000313" key="3">
    <source>
        <dbReference type="Proteomes" id="UP000037326"/>
    </source>
</evidence>
<protein>
    <submittedName>
        <fullName evidence="2">Uncharacterized protein</fullName>
    </submittedName>
</protein>
<dbReference type="EMBL" id="LFXJ01000005">
    <property type="protein sequence ID" value="KMY31472.1"/>
    <property type="molecule type" value="Genomic_DNA"/>
</dbReference>
<reference evidence="3" key="1">
    <citation type="submission" date="2015-07" db="EMBL/GenBank/DDBJ databases">
        <authorList>
            <consortium name="Consortium for Microbial Forensics and Genomics (microFORGE)"/>
            <person name="Knight B.M."/>
            <person name="Roberts D.P."/>
            <person name="Lin D."/>
            <person name="Hari K."/>
            <person name="Fletcher J."/>
            <person name="Melcher U."/>
            <person name="Blagden T."/>
            <person name="Winegar R.A."/>
        </authorList>
    </citation>
    <scope>NUCLEOTIDE SEQUENCE [LARGE SCALE GENOMIC DNA]</scope>
    <source>
        <strain evidence="3">DSM 23493</strain>
    </source>
</reference>
<dbReference type="Proteomes" id="UP000037326">
    <property type="component" value="Unassembled WGS sequence"/>
</dbReference>
<dbReference type="RefSeq" id="WP_049664066.1">
    <property type="nucleotide sequence ID" value="NZ_LFXJ01000005.1"/>
</dbReference>
<feature type="region of interest" description="Disordered" evidence="1">
    <location>
        <begin position="28"/>
        <end position="67"/>
    </location>
</feature>
<dbReference type="PATRIC" id="fig|582475.4.peg.285"/>
<comment type="caution">
    <text evidence="2">The sequence shown here is derived from an EMBL/GenBank/DDBJ whole genome shotgun (WGS) entry which is preliminary data.</text>
</comment>
<dbReference type="GeneID" id="96597535"/>